<gene>
    <name evidence="2" type="ORF">A3A63_02160</name>
</gene>
<reference evidence="2 3" key="1">
    <citation type="journal article" date="2016" name="Nat. Commun.">
        <title>Thousands of microbial genomes shed light on interconnected biogeochemical processes in an aquifer system.</title>
        <authorList>
            <person name="Anantharaman K."/>
            <person name="Brown C.T."/>
            <person name="Hug L.A."/>
            <person name="Sharon I."/>
            <person name="Castelle C.J."/>
            <person name="Probst A.J."/>
            <person name="Thomas B.C."/>
            <person name="Singh A."/>
            <person name="Wilkins M.J."/>
            <person name="Karaoz U."/>
            <person name="Brodie E.L."/>
            <person name="Williams K.H."/>
            <person name="Hubbard S.S."/>
            <person name="Banfield J.F."/>
        </authorList>
    </citation>
    <scope>NUCLEOTIDE SEQUENCE [LARGE SCALE GENOMIC DNA]</scope>
</reference>
<evidence type="ECO:0000313" key="3">
    <source>
        <dbReference type="Proteomes" id="UP000176450"/>
    </source>
</evidence>
<protein>
    <recommendedName>
        <fullName evidence="4">Type 4 fimbrial biogenesis protein PilX N-terminal domain-containing protein</fullName>
    </recommendedName>
</protein>
<keyword evidence="1" id="KW-1133">Transmembrane helix</keyword>
<feature type="transmembrane region" description="Helical" evidence="1">
    <location>
        <begin position="25"/>
        <end position="47"/>
    </location>
</feature>
<evidence type="ECO:0000313" key="2">
    <source>
        <dbReference type="EMBL" id="OGG30545.1"/>
    </source>
</evidence>
<dbReference type="Proteomes" id="UP000176450">
    <property type="component" value="Unassembled WGS sequence"/>
</dbReference>
<evidence type="ECO:0000256" key="1">
    <source>
        <dbReference type="SAM" id="Phobius"/>
    </source>
</evidence>
<dbReference type="AlphaFoldDB" id="A0A1F6B0U2"/>
<dbReference type="EMBL" id="MFJX01000032">
    <property type="protein sequence ID" value="OGG30545.1"/>
    <property type="molecule type" value="Genomic_DNA"/>
</dbReference>
<keyword evidence="1" id="KW-0472">Membrane</keyword>
<proteinExistence type="predicted"/>
<accession>A0A1F6B0U2</accession>
<keyword evidence="1" id="KW-0812">Transmembrane</keyword>
<comment type="caution">
    <text evidence="2">The sequence shown here is derived from an EMBL/GenBank/DDBJ whole genome shotgun (WGS) entry which is preliminary data.</text>
</comment>
<evidence type="ECO:0008006" key="4">
    <source>
        <dbReference type="Google" id="ProtNLM"/>
    </source>
</evidence>
<organism evidence="2 3">
    <name type="scientific">Candidatus Gottesmanbacteria bacterium RIFCSPLOWO2_01_FULL_46_9</name>
    <dbReference type="NCBI Taxonomy" id="1798394"/>
    <lineage>
        <taxon>Bacteria</taxon>
        <taxon>Candidatus Gottesmaniibacteriota</taxon>
    </lineage>
</organism>
<name>A0A1F6B0U2_9BACT</name>
<sequence>MWKQISSEGSRLYDNCRDKKDGQALVVLLFYMIIAITLSTTAVAVLLSNSLSVTRNEEGGHALEIAEAGAENALIRLMRTTDYSGETLTVGGGNATVTVGGDSSTKIATSTGVVGDFSRTIQVTAGIDNGVLTVRSWEEL</sequence>